<evidence type="ECO:0000256" key="1">
    <source>
        <dbReference type="SAM" id="MobiDB-lite"/>
    </source>
</evidence>
<accession>A0A368PVW1</accession>
<organism evidence="2">
    <name type="scientific">Setaria italica</name>
    <name type="common">Foxtail millet</name>
    <name type="synonym">Panicum italicum</name>
    <dbReference type="NCBI Taxonomy" id="4555"/>
    <lineage>
        <taxon>Eukaryota</taxon>
        <taxon>Viridiplantae</taxon>
        <taxon>Streptophyta</taxon>
        <taxon>Embryophyta</taxon>
        <taxon>Tracheophyta</taxon>
        <taxon>Spermatophyta</taxon>
        <taxon>Magnoliopsida</taxon>
        <taxon>Liliopsida</taxon>
        <taxon>Poales</taxon>
        <taxon>Poaceae</taxon>
        <taxon>PACMAD clade</taxon>
        <taxon>Panicoideae</taxon>
        <taxon>Panicodae</taxon>
        <taxon>Paniceae</taxon>
        <taxon>Cenchrinae</taxon>
        <taxon>Setaria</taxon>
    </lineage>
</organism>
<proteinExistence type="predicted"/>
<reference evidence="2" key="2">
    <citation type="submission" date="2015-07" db="EMBL/GenBank/DDBJ databases">
        <authorList>
            <person name="Noorani M."/>
        </authorList>
    </citation>
    <scope>NUCLEOTIDE SEQUENCE</scope>
    <source>
        <strain evidence="2">Yugu1</strain>
    </source>
</reference>
<dbReference type="EMBL" id="CM003529">
    <property type="protein sequence ID" value="RCV09769.1"/>
    <property type="molecule type" value="Genomic_DNA"/>
</dbReference>
<name>A0A368PVW1_SETIT</name>
<protein>
    <submittedName>
        <fullName evidence="2">Uncharacterized protein</fullName>
    </submittedName>
</protein>
<evidence type="ECO:0000313" key="2">
    <source>
        <dbReference type="EMBL" id="RCV09769.1"/>
    </source>
</evidence>
<sequence length="89" mass="9985">MSSTLISMCHSVITGDASATLAMSSRRALERKNQEAWKERVLRVYVGTPSTNMPKDDMTNAMGNRKRKKRARCSSIAEVRATMFEGHHV</sequence>
<dbReference type="AlphaFoldDB" id="A0A368PVW1"/>
<gene>
    <name evidence="2" type="ORF">SETIT_2G056000v2</name>
</gene>
<reference evidence="2" key="1">
    <citation type="journal article" date="2012" name="Nat. Biotechnol.">
        <title>Reference genome sequence of the model plant Setaria.</title>
        <authorList>
            <person name="Bennetzen J.L."/>
            <person name="Schmutz J."/>
            <person name="Wang H."/>
            <person name="Percifield R."/>
            <person name="Hawkins J."/>
            <person name="Pontaroli A.C."/>
            <person name="Estep M."/>
            <person name="Feng L."/>
            <person name="Vaughn J.N."/>
            <person name="Grimwood J."/>
            <person name="Jenkins J."/>
            <person name="Barry K."/>
            <person name="Lindquist E."/>
            <person name="Hellsten U."/>
            <person name="Deshpande S."/>
            <person name="Wang X."/>
            <person name="Wu X."/>
            <person name="Mitros T."/>
            <person name="Triplett J."/>
            <person name="Yang X."/>
            <person name="Ye C.Y."/>
            <person name="Mauro-Herrera M."/>
            <person name="Wang L."/>
            <person name="Li P."/>
            <person name="Sharma M."/>
            <person name="Sharma R."/>
            <person name="Ronald P.C."/>
            <person name="Panaud O."/>
            <person name="Kellogg E.A."/>
            <person name="Brutnell T.P."/>
            <person name="Doust A.N."/>
            <person name="Tuskan G.A."/>
            <person name="Rokhsar D."/>
            <person name="Devos K.M."/>
        </authorList>
    </citation>
    <scope>NUCLEOTIDE SEQUENCE [LARGE SCALE GENOMIC DNA]</scope>
    <source>
        <strain evidence="2">Yugu1</strain>
    </source>
</reference>
<feature type="region of interest" description="Disordered" evidence="1">
    <location>
        <begin position="48"/>
        <end position="73"/>
    </location>
</feature>